<evidence type="ECO:0008006" key="3">
    <source>
        <dbReference type="Google" id="ProtNLM"/>
    </source>
</evidence>
<name>A0ABV0F540_9ENTE</name>
<gene>
    <name evidence="1" type="ORF">BAU18_001854</name>
</gene>
<evidence type="ECO:0000313" key="1">
    <source>
        <dbReference type="EMBL" id="MEO1782261.1"/>
    </source>
</evidence>
<proteinExistence type="predicted"/>
<dbReference type="EMBL" id="MAEI02000001">
    <property type="protein sequence ID" value="MEO1782261.1"/>
    <property type="molecule type" value="Genomic_DNA"/>
</dbReference>
<reference evidence="2" key="1">
    <citation type="submission" date="2016-06" db="EMBL/GenBank/DDBJ databases">
        <title>Four novel species of enterococci isolated from chicken manure.</title>
        <authorList>
            <person name="Van Tyne D."/>
        </authorList>
    </citation>
    <scope>NUCLEOTIDE SEQUENCE [LARGE SCALE GENOMIC DNA]</scope>
    <source>
        <strain evidence="2">JM9A</strain>
    </source>
</reference>
<evidence type="ECO:0000313" key="2">
    <source>
        <dbReference type="Proteomes" id="UP001429357"/>
    </source>
</evidence>
<comment type="caution">
    <text evidence="1">The sequence shown here is derived from an EMBL/GenBank/DDBJ whole genome shotgun (WGS) entry which is preliminary data.</text>
</comment>
<reference evidence="1 2" key="2">
    <citation type="submission" date="2024-02" db="EMBL/GenBank/DDBJ databases">
        <title>The Genome Sequence of Enterococcus diestrammenae JM9A.</title>
        <authorList>
            <person name="Earl A."/>
            <person name="Manson A."/>
            <person name="Gilmore M."/>
            <person name="Sanders J."/>
            <person name="Shea T."/>
            <person name="Howe W."/>
            <person name="Livny J."/>
            <person name="Cuomo C."/>
            <person name="Neafsey D."/>
            <person name="Birren B."/>
        </authorList>
    </citation>
    <scope>NUCLEOTIDE SEQUENCE [LARGE SCALE GENOMIC DNA]</scope>
    <source>
        <strain evidence="1 2">JM9A</strain>
    </source>
</reference>
<sequence length="165" mass="19410">MVLVPKLDEVTTRENVRELLKKYWTMKRMSSFEFSDSYYDTTGAITYSDMPKSQSNRNNEEYRIIKIYGGVTKDRMGNHKRVKEIDRVIESLPNKYATILRLSYCEKEKHSINEIAAKLKGYRVNELGVREEFFYSTKNIEKLKSEALIFFAEAYGEGQLLAYEK</sequence>
<accession>A0ABV0F540</accession>
<dbReference type="Proteomes" id="UP001429357">
    <property type="component" value="Unassembled WGS sequence"/>
</dbReference>
<organism evidence="1 2">
    <name type="scientific">Enterococcus diestrammenae</name>
    <dbReference type="NCBI Taxonomy" id="1155073"/>
    <lineage>
        <taxon>Bacteria</taxon>
        <taxon>Bacillati</taxon>
        <taxon>Bacillota</taxon>
        <taxon>Bacilli</taxon>
        <taxon>Lactobacillales</taxon>
        <taxon>Enterococcaceae</taxon>
        <taxon>Enterococcus</taxon>
    </lineage>
</organism>
<protein>
    <recommendedName>
        <fullName evidence="3">ArpU family transcriptional regulator</fullName>
    </recommendedName>
</protein>
<keyword evidence="2" id="KW-1185">Reference proteome</keyword>